<evidence type="ECO:0000313" key="7">
    <source>
        <dbReference type="Proteomes" id="UP000199072"/>
    </source>
</evidence>
<dbReference type="STRING" id="1391627.SAMN05216464_11988"/>
<organism evidence="6 7">
    <name type="scientific">Mucilaginibacter pineti</name>
    <dbReference type="NCBI Taxonomy" id="1391627"/>
    <lineage>
        <taxon>Bacteria</taxon>
        <taxon>Pseudomonadati</taxon>
        <taxon>Bacteroidota</taxon>
        <taxon>Sphingobacteriia</taxon>
        <taxon>Sphingobacteriales</taxon>
        <taxon>Sphingobacteriaceae</taxon>
        <taxon>Mucilaginibacter</taxon>
    </lineage>
</organism>
<dbReference type="Pfam" id="PF08281">
    <property type="entry name" value="Sigma70_r4_2"/>
    <property type="match status" value="1"/>
</dbReference>
<evidence type="ECO:0000256" key="3">
    <source>
        <dbReference type="ARBA" id="ARBA00023082"/>
    </source>
</evidence>
<keyword evidence="7" id="KW-1185">Reference proteome</keyword>
<sequence>MEVSKTVLMSPKRGDIYKNWQLLAEGEQQGLFECFNIFYDDLYRFGLSLYKNPELVKEGIHNLFLELWKIKHKLADVQNVQQYTLTIYKRILYKTYQQFSEETQTCDLIADIEVESSHIEPSYESILIASQHDEHMKKRLQKALNQLSPRQKEIIRLRYFDTVAFKDIADQTGLTERTVYNTLHNAIKILRDVICVTVVFRMFGDGK</sequence>
<evidence type="ECO:0000256" key="2">
    <source>
        <dbReference type="ARBA" id="ARBA00023015"/>
    </source>
</evidence>
<evidence type="ECO:0000256" key="4">
    <source>
        <dbReference type="ARBA" id="ARBA00023163"/>
    </source>
</evidence>
<dbReference type="InterPro" id="IPR036388">
    <property type="entry name" value="WH-like_DNA-bd_sf"/>
</dbReference>
<comment type="similarity">
    <text evidence="1">Belongs to the sigma-70 factor family. ECF subfamily.</text>
</comment>
<dbReference type="SUPFAM" id="SSF88659">
    <property type="entry name" value="Sigma3 and sigma4 domains of RNA polymerase sigma factors"/>
    <property type="match status" value="1"/>
</dbReference>
<dbReference type="Gene3D" id="1.10.10.10">
    <property type="entry name" value="Winged helix-like DNA-binding domain superfamily/Winged helix DNA-binding domain"/>
    <property type="match status" value="1"/>
</dbReference>
<name>A0A1G7LSK1_9SPHI</name>
<dbReference type="Proteomes" id="UP000199072">
    <property type="component" value="Unassembled WGS sequence"/>
</dbReference>
<feature type="domain" description="RNA polymerase sigma factor 70 region 4 type 2" evidence="5">
    <location>
        <begin position="139"/>
        <end position="188"/>
    </location>
</feature>
<keyword evidence="4" id="KW-0804">Transcription</keyword>
<dbReference type="InterPro" id="IPR013325">
    <property type="entry name" value="RNA_pol_sigma_r2"/>
</dbReference>
<accession>A0A1G7LSK1</accession>
<dbReference type="GO" id="GO:0006352">
    <property type="term" value="P:DNA-templated transcription initiation"/>
    <property type="evidence" value="ECO:0007669"/>
    <property type="project" value="InterPro"/>
</dbReference>
<dbReference type="OrthoDB" id="9150024at2"/>
<dbReference type="AlphaFoldDB" id="A0A1G7LSK1"/>
<gene>
    <name evidence="6" type="ORF">SAMN05216464_11988</name>
</gene>
<dbReference type="SUPFAM" id="SSF88946">
    <property type="entry name" value="Sigma2 domain of RNA polymerase sigma factors"/>
    <property type="match status" value="1"/>
</dbReference>
<dbReference type="PANTHER" id="PTHR43133:SF46">
    <property type="entry name" value="RNA POLYMERASE SIGMA-70 FACTOR ECF SUBFAMILY"/>
    <property type="match status" value="1"/>
</dbReference>
<dbReference type="NCBIfam" id="TIGR02937">
    <property type="entry name" value="sigma70-ECF"/>
    <property type="match status" value="1"/>
</dbReference>
<dbReference type="EMBL" id="FNAI01000019">
    <property type="protein sequence ID" value="SDF52366.1"/>
    <property type="molecule type" value="Genomic_DNA"/>
</dbReference>
<dbReference type="InterPro" id="IPR013249">
    <property type="entry name" value="RNA_pol_sigma70_r4_t2"/>
</dbReference>
<dbReference type="InterPro" id="IPR039425">
    <property type="entry name" value="RNA_pol_sigma-70-like"/>
</dbReference>
<protein>
    <submittedName>
        <fullName evidence="6">RNA polymerase sigma-70 factor, ECF subfamily</fullName>
    </submittedName>
</protein>
<dbReference type="PANTHER" id="PTHR43133">
    <property type="entry name" value="RNA POLYMERASE ECF-TYPE SIGMA FACTO"/>
    <property type="match status" value="1"/>
</dbReference>
<keyword evidence="3" id="KW-0731">Sigma factor</keyword>
<dbReference type="GO" id="GO:0003677">
    <property type="term" value="F:DNA binding"/>
    <property type="evidence" value="ECO:0007669"/>
    <property type="project" value="InterPro"/>
</dbReference>
<dbReference type="GO" id="GO:0016987">
    <property type="term" value="F:sigma factor activity"/>
    <property type="evidence" value="ECO:0007669"/>
    <property type="project" value="UniProtKB-KW"/>
</dbReference>
<proteinExistence type="inferred from homology"/>
<dbReference type="InterPro" id="IPR014284">
    <property type="entry name" value="RNA_pol_sigma-70_dom"/>
</dbReference>
<dbReference type="InterPro" id="IPR013324">
    <property type="entry name" value="RNA_pol_sigma_r3/r4-like"/>
</dbReference>
<dbReference type="CDD" id="cd06171">
    <property type="entry name" value="Sigma70_r4"/>
    <property type="match status" value="1"/>
</dbReference>
<evidence type="ECO:0000313" key="6">
    <source>
        <dbReference type="EMBL" id="SDF52366.1"/>
    </source>
</evidence>
<reference evidence="6 7" key="1">
    <citation type="submission" date="2016-10" db="EMBL/GenBank/DDBJ databases">
        <authorList>
            <person name="de Groot N.N."/>
        </authorList>
    </citation>
    <scope>NUCLEOTIDE SEQUENCE [LARGE SCALE GENOMIC DNA]</scope>
    <source>
        <strain evidence="6 7">47C3B</strain>
    </source>
</reference>
<evidence type="ECO:0000256" key="1">
    <source>
        <dbReference type="ARBA" id="ARBA00010641"/>
    </source>
</evidence>
<evidence type="ECO:0000259" key="5">
    <source>
        <dbReference type="Pfam" id="PF08281"/>
    </source>
</evidence>
<keyword evidence="2" id="KW-0805">Transcription regulation</keyword>